<accession>A0A0F9FM63</accession>
<feature type="non-terminal residue" evidence="1">
    <location>
        <position position="1"/>
    </location>
</feature>
<sequence>LVPFYTAPSEKRAYILCAGKAYTAGQNAIAVGLAGSTTDHGDISVYKAGPDTVFPLGTIWCDPGRSIGIQGDHNATDLTIRCNYVVVEVDWS</sequence>
<dbReference type="AlphaFoldDB" id="A0A0F9FM63"/>
<proteinExistence type="predicted"/>
<protein>
    <submittedName>
        <fullName evidence="1">Uncharacterized protein</fullName>
    </submittedName>
</protein>
<comment type="caution">
    <text evidence="1">The sequence shown here is derived from an EMBL/GenBank/DDBJ whole genome shotgun (WGS) entry which is preliminary data.</text>
</comment>
<evidence type="ECO:0000313" key="1">
    <source>
        <dbReference type="EMBL" id="KKL87474.1"/>
    </source>
</evidence>
<name>A0A0F9FM63_9ZZZZ</name>
<organism evidence="1">
    <name type="scientific">marine sediment metagenome</name>
    <dbReference type="NCBI Taxonomy" id="412755"/>
    <lineage>
        <taxon>unclassified sequences</taxon>
        <taxon>metagenomes</taxon>
        <taxon>ecological metagenomes</taxon>
    </lineage>
</organism>
<reference evidence="1" key="1">
    <citation type="journal article" date="2015" name="Nature">
        <title>Complex archaea that bridge the gap between prokaryotes and eukaryotes.</title>
        <authorList>
            <person name="Spang A."/>
            <person name="Saw J.H."/>
            <person name="Jorgensen S.L."/>
            <person name="Zaremba-Niedzwiedzka K."/>
            <person name="Martijn J."/>
            <person name="Lind A.E."/>
            <person name="van Eijk R."/>
            <person name="Schleper C."/>
            <person name="Guy L."/>
            <person name="Ettema T.J."/>
        </authorList>
    </citation>
    <scope>NUCLEOTIDE SEQUENCE</scope>
</reference>
<gene>
    <name evidence="1" type="ORF">LCGC14_1934320</name>
</gene>
<dbReference type="EMBL" id="LAZR01020824">
    <property type="protein sequence ID" value="KKL87474.1"/>
    <property type="molecule type" value="Genomic_DNA"/>
</dbReference>